<sequence>MILTTIPTIEFILFIHRHRPPPLTTIASIDIIRRGSSPPLQGDQLPLTPVIVISLFLPPGLFYSHSIHPAAMHVRFNCKISLQLS</sequence>
<proteinExistence type="predicted"/>
<dbReference type="EMBL" id="CAMGYJ010000009">
    <property type="protein sequence ID" value="CAI0469940.1"/>
    <property type="molecule type" value="Genomic_DNA"/>
</dbReference>
<accession>A0AAV0PGM5</accession>
<dbReference type="Proteomes" id="UP001154282">
    <property type="component" value="Unassembled WGS sequence"/>
</dbReference>
<reference evidence="1" key="1">
    <citation type="submission" date="2022-08" db="EMBL/GenBank/DDBJ databases">
        <authorList>
            <person name="Gutierrez-Valencia J."/>
        </authorList>
    </citation>
    <scope>NUCLEOTIDE SEQUENCE</scope>
</reference>
<feature type="non-terminal residue" evidence="1">
    <location>
        <position position="85"/>
    </location>
</feature>
<organism evidence="1 2">
    <name type="scientific">Linum tenue</name>
    <dbReference type="NCBI Taxonomy" id="586396"/>
    <lineage>
        <taxon>Eukaryota</taxon>
        <taxon>Viridiplantae</taxon>
        <taxon>Streptophyta</taxon>
        <taxon>Embryophyta</taxon>
        <taxon>Tracheophyta</taxon>
        <taxon>Spermatophyta</taxon>
        <taxon>Magnoliopsida</taxon>
        <taxon>eudicotyledons</taxon>
        <taxon>Gunneridae</taxon>
        <taxon>Pentapetalae</taxon>
        <taxon>rosids</taxon>
        <taxon>fabids</taxon>
        <taxon>Malpighiales</taxon>
        <taxon>Linaceae</taxon>
        <taxon>Linum</taxon>
    </lineage>
</organism>
<evidence type="ECO:0000313" key="2">
    <source>
        <dbReference type="Proteomes" id="UP001154282"/>
    </source>
</evidence>
<name>A0AAV0PGM5_9ROSI</name>
<keyword evidence="2" id="KW-1185">Reference proteome</keyword>
<evidence type="ECO:0000313" key="1">
    <source>
        <dbReference type="EMBL" id="CAI0469940.1"/>
    </source>
</evidence>
<dbReference type="AlphaFoldDB" id="A0AAV0PGM5"/>
<gene>
    <name evidence="1" type="ORF">LITE_LOCUS38358</name>
</gene>
<comment type="caution">
    <text evidence="1">The sequence shown here is derived from an EMBL/GenBank/DDBJ whole genome shotgun (WGS) entry which is preliminary data.</text>
</comment>
<protein>
    <submittedName>
        <fullName evidence="1">Uncharacterized protein</fullName>
    </submittedName>
</protein>